<evidence type="ECO:0000313" key="6">
    <source>
        <dbReference type="EMBL" id="GHO58669.1"/>
    </source>
</evidence>
<sequence length="933" mass="106057">MGKNIHERHIKEPEPIPRSFPQPLLATKFLLPASSHEIIVRPHLLALLNAGLHQRVILVSATAGFGKTTLLASWVRSFAPGHPPVAWVSLDAGDNVPFQFWTYVLTALEQCQPGLSRLPFAALHDTLQPSWQAMLTELINGLAQLSEPLVLVLDNYEEITEPVIHALLASLLNHLPPTLCVVLSTRTDPPFSLTRLRTQAQVLELRTEQLRATREEETAFLHDVMNLRVSEQDIQKVGARIQGWWAAMQLAALAFKGQAPPKDLLRALQGNQPALFEYLVQEVLNRQPEQVQNFLLRTSILPRLCNSLCNAVLEQQDSQLFLEKVERSNLFLSLLDEQRQWYAYHPLFAEVLRARLEQTSPTEVPLLHLRASQWYAAQQMRSEAIQHALQAHEWSWAACLMEQIPSQHIWGRLRDALLLSWIEQLPREVVRERPRLCLTSAQGLFWIAPPGVTESWLRDARSAWARVHLREEQTGRVRGKHEPEAPTSLLGEIAALQAIIASSYHGDAGATQAFCQEALTHLEGQQWAARLQERFAQARANISEGDFERAMRQVQVAWSRVKAEGDLVLESVYWYEAVWERTIAGKLHQAWQWSQQAIHMLHTFEEPQPTLLCWPYAFHARILHEWNRLEEAQSLAEQAIQLGEQTEMLAFLPFGYTILLQLALSQERWEEARNVSQQLAYVGRIMASPYCTALWSCVDQMRFWLACGDLEQARRWARGLLREAPLASSLAREKQGIAFVHLLLAESQPEYALHLLLPLVERAIATQRWYNVLEMWLLQAQAYHMLQQQREALALLSQAVHLSAPEGYIRRFVDEGPLMAILLSQLREQGQQEEDLPYLETLLHAFKPRPKAQPGRLKNEPPPTLIDPLSTREQEVLHLLARGASNQEIAEKLVVAAGTIKHHVSNILSKLDVANRTQAVARARTLGLLSTGE</sequence>
<comment type="caution">
    <text evidence="6">The sequence shown here is derived from an EMBL/GenBank/DDBJ whole genome shotgun (WGS) entry which is preliminary data.</text>
</comment>
<dbReference type="Gene3D" id="3.40.50.300">
    <property type="entry name" value="P-loop containing nucleotide triphosphate hydrolases"/>
    <property type="match status" value="1"/>
</dbReference>
<dbReference type="PRINTS" id="PR00038">
    <property type="entry name" value="HTHLUXR"/>
</dbReference>
<dbReference type="PANTHER" id="PTHR44688:SF16">
    <property type="entry name" value="DNA-BINDING TRANSCRIPTIONAL ACTIVATOR DEVR_DOSR"/>
    <property type="match status" value="1"/>
</dbReference>
<evidence type="ECO:0000256" key="3">
    <source>
        <dbReference type="ARBA" id="ARBA00023163"/>
    </source>
</evidence>
<dbReference type="CDD" id="cd06170">
    <property type="entry name" value="LuxR_C_like"/>
    <property type="match status" value="1"/>
</dbReference>
<dbReference type="PANTHER" id="PTHR44688">
    <property type="entry name" value="DNA-BINDING TRANSCRIPTIONAL ACTIVATOR DEVR_DOSR"/>
    <property type="match status" value="1"/>
</dbReference>
<evidence type="ECO:0000256" key="2">
    <source>
        <dbReference type="ARBA" id="ARBA00023125"/>
    </source>
</evidence>
<feature type="domain" description="HTH luxR-type" evidence="4">
    <location>
        <begin position="862"/>
        <end position="927"/>
    </location>
</feature>
<dbReference type="Pfam" id="PF25873">
    <property type="entry name" value="WHD_MalT"/>
    <property type="match status" value="1"/>
</dbReference>
<dbReference type="InterPro" id="IPR011990">
    <property type="entry name" value="TPR-like_helical_dom_sf"/>
</dbReference>
<dbReference type="SUPFAM" id="SSF48452">
    <property type="entry name" value="TPR-like"/>
    <property type="match status" value="1"/>
</dbReference>
<feature type="domain" description="NACHT" evidence="5">
    <location>
        <begin position="55"/>
        <end position="188"/>
    </location>
</feature>
<dbReference type="InterPro" id="IPR016032">
    <property type="entry name" value="Sig_transdc_resp-reg_C-effctor"/>
</dbReference>
<dbReference type="InterPro" id="IPR041617">
    <property type="entry name" value="TPR_MalT"/>
</dbReference>
<evidence type="ECO:0000259" key="4">
    <source>
        <dbReference type="PROSITE" id="PS50043"/>
    </source>
</evidence>
<keyword evidence="7" id="KW-1185">Reference proteome</keyword>
<dbReference type="Pfam" id="PF05729">
    <property type="entry name" value="NACHT"/>
    <property type="match status" value="1"/>
</dbReference>
<dbReference type="InterPro" id="IPR027417">
    <property type="entry name" value="P-loop_NTPase"/>
</dbReference>
<dbReference type="RefSeq" id="WP_201374925.1">
    <property type="nucleotide sequence ID" value="NZ_BNJG01000003.1"/>
</dbReference>
<dbReference type="Pfam" id="PF00196">
    <property type="entry name" value="GerE"/>
    <property type="match status" value="1"/>
</dbReference>
<dbReference type="SUPFAM" id="SSF52540">
    <property type="entry name" value="P-loop containing nucleoside triphosphate hydrolases"/>
    <property type="match status" value="1"/>
</dbReference>
<keyword evidence="1" id="KW-0805">Transcription regulation</keyword>
<dbReference type="InterPro" id="IPR059106">
    <property type="entry name" value="WHD_MalT"/>
</dbReference>
<protein>
    <submittedName>
        <fullName evidence="6">LuxR family transcriptional regulator</fullName>
    </submittedName>
</protein>
<dbReference type="Gene3D" id="1.25.40.10">
    <property type="entry name" value="Tetratricopeptide repeat domain"/>
    <property type="match status" value="1"/>
</dbReference>
<evidence type="ECO:0000256" key="1">
    <source>
        <dbReference type="ARBA" id="ARBA00023015"/>
    </source>
</evidence>
<dbReference type="InterPro" id="IPR007111">
    <property type="entry name" value="NACHT_NTPase"/>
</dbReference>
<name>A0ABQ3V0K2_9CHLR</name>
<accession>A0ABQ3V0K2</accession>
<evidence type="ECO:0000313" key="7">
    <source>
        <dbReference type="Proteomes" id="UP000654345"/>
    </source>
</evidence>
<reference evidence="6 7" key="1">
    <citation type="journal article" date="2021" name="Int. J. Syst. Evol. Microbiol.">
        <title>Reticulibacter mediterranei gen. nov., sp. nov., within the new family Reticulibacteraceae fam. nov., and Ktedonospora formicarum gen. nov., sp. nov., Ktedonobacter robiniae sp. nov., Dictyobacter formicarum sp. nov. and Dictyobacter arantiisoli sp. nov., belonging to the class Ktedonobacteria.</title>
        <authorList>
            <person name="Yabe S."/>
            <person name="Zheng Y."/>
            <person name="Wang C.M."/>
            <person name="Sakai Y."/>
            <person name="Abe K."/>
            <person name="Yokota A."/>
            <person name="Donadio S."/>
            <person name="Cavaletti L."/>
            <person name="Monciardini P."/>
        </authorList>
    </citation>
    <scope>NUCLEOTIDE SEQUENCE [LARGE SCALE GENOMIC DNA]</scope>
    <source>
        <strain evidence="6 7">SOSP1-30</strain>
    </source>
</reference>
<dbReference type="InterPro" id="IPR036388">
    <property type="entry name" value="WH-like_DNA-bd_sf"/>
</dbReference>
<evidence type="ECO:0000259" key="5">
    <source>
        <dbReference type="PROSITE" id="PS50837"/>
    </source>
</evidence>
<dbReference type="SUPFAM" id="SSF46894">
    <property type="entry name" value="C-terminal effector domain of the bipartite response regulators"/>
    <property type="match status" value="1"/>
</dbReference>
<dbReference type="Pfam" id="PF17874">
    <property type="entry name" value="TPR_MalT"/>
    <property type="match status" value="1"/>
</dbReference>
<gene>
    <name evidence="6" type="ORF">KSB_71440</name>
</gene>
<dbReference type="PROSITE" id="PS00622">
    <property type="entry name" value="HTH_LUXR_1"/>
    <property type="match status" value="1"/>
</dbReference>
<dbReference type="Gene3D" id="1.10.10.10">
    <property type="entry name" value="Winged helix-like DNA-binding domain superfamily/Winged helix DNA-binding domain"/>
    <property type="match status" value="1"/>
</dbReference>
<keyword evidence="3" id="KW-0804">Transcription</keyword>
<dbReference type="PROSITE" id="PS50837">
    <property type="entry name" value="NACHT"/>
    <property type="match status" value="1"/>
</dbReference>
<dbReference type="Proteomes" id="UP000654345">
    <property type="component" value="Unassembled WGS sequence"/>
</dbReference>
<dbReference type="EMBL" id="BNJG01000003">
    <property type="protein sequence ID" value="GHO58669.1"/>
    <property type="molecule type" value="Genomic_DNA"/>
</dbReference>
<keyword evidence="2" id="KW-0238">DNA-binding</keyword>
<organism evidence="6 7">
    <name type="scientific">Ktedonobacter robiniae</name>
    <dbReference type="NCBI Taxonomy" id="2778365"/>
    <lineage>
        <taxon>Bacteria</taxon>
        <taxon>Bacillati</taxon>
        <taxon>Chloroflexota</taxon>
        <taxon>Ktedonobacteria</taxon>
        <taxon>Ktedonobacterales</taxon>
        <taxon>Ktedonobacteraceae</taxon>
        <taxon>Ktedonobacter</taxon>
    </lineage>
</organism>
<dbReference type="InterPro" id="IPR000792">
    <property type="entry name" value="Tscrpt_reg_LuxR_C"/>
</dbReference>
<dbReference type="PROSITE" id="PS50043">
    <property type="entry name" value="HTH_LUXR_2"/>
    <property type="match status" value="1"/>
</dbReference>
<proteinExistence type="predicted"/>
<dbReference type="SMART" id="SM00421">
    <property type="entry name" value="HTH_LUXR"/>
    <property type="match status" value="1"/>
</dbReference>